<dbReference type="EMBL" id="JAPUBN010000021">
    <property type="protein sequence ID" value="MCZ2723433.1"/>
    <property type="molecule type" value="Genomic_DNA"/>
</dbReference>
<dbReference type="PANTHER" id="PTHR42737">
    <property type="entry name" value="GLUTATHIONE REDUCTASE"/>
    <property type="match status" value="1"/>
</dbReference>
<comment type="cofactor">
    <cofactor evidence="1">
        <name>FAD</name>
        <dbReference type="ChEBI" id="CHEBI:57692"/>
    </cofactor>
</comment>
<keyword evidence="6" id="KW-1015">Disulfide bond</keyword>
<dbReference type="InterPro" id="IPR023753">
    <property type="entry name" value="FAD/NAD-binding_dom"/>
</dbReference>
<dbReference type="InterPro" id="IPR036188">
    <property type="entry name" value="FAD/NAD-bd_sf"/>
</dbReference>
<dbReference type="PROSITE" id="PS00076">
    <property type="entry name" value="PYRIDINE_REDOX_1"/>
    <property type="match status" value="1"/>
</dbReference>
<evidence type="ECO:0000256" key="5">
    <source>
        <dbReference type="ARBA" id="ARBA00023002"/>
    </source>
</evidence>
<dbReference type="NCBIfam" id="NF004776">
    <property type="entry name" value="PRK06116.1"/>
    <property type="match status" value="1"/>
</dbReference>
<evidence type="ECO:0000313" key="12">
    <source>
        <dbReference type="Proteomes" id="UP001149719"/>
    </source>
</evidence>
<comment type="similarity">
    <text evidence="2 8">Belongs to the class-I pyridine nucleotide-disulfide oxidoreductase family.</text>
</comment>
<dbReference type="PIRSF" id="PIRSF000350">
    <property type="entry name" value="Mercury_reductase_MerA"/>
    <property type="match status" value="1"/>
</dbReference>
<evidence type="ECO:0000256" key="6">
    <source>
        <dbReference type="ARBA" id="ARBA00023157"/>
    </source>
</evidence>
<dbReference type="Gene3D" id="3.50.50.60">
    <property type="entry name" value="FAD/NAD(P)-binding domain"/>
    <property type="match status" value="2"/>
</dbReference>
<dbReference type="RefSeq" id="WP_269127549.1">
    <property type="nucleotide sequence ID" value="NZ_JAPUBN010000021.1"/>
</dbReference>
<dbReference type="Pfam" id="PF02852">
    <property type="entry name" value="Pyr_redox_dim"/>
    <property type="match status" value="1"/>
</dbReference>
<evidence type="ECO:0000256" key="2">
    <source>
        <dbReference type="ARBA" id="ARBA00007532"/>
    </source>
</evidence>
<evidence type="ECO:0000256" key="7">
    <source>
        <dbReference type="ARBA" id="ARBA00023284"/>
    </source>
</evidence>
<keyword evidence="3 8" id="KW-0285">Flavoprotein</keyword>
<dbReference type="InterPro" id="IPR001100">
    <property type="entry name" value="Pyr_nuc-diS_OxRdtase"/>
</dbReference>
<gene>
    <name evidence="11" type="primary">gorA</name>
    <name evidence="11" type="ORF">O1D97_17910</name>
</gene>
<dbReference type="InterPro" id="IPR046952">
    <property type="entry name" value="GSHR/TRXR-like"/>
</dbReference>
<evidence type="ECO:0000313" key="11">
    <source>
        <dbReference type="EMBL" id="MCZ2723433.1"/>
    </source>
</evidence>
<reference evidence="11" key="1">
    <citation type="submission" date="2022-12" db="EMBL/GenBank/DDBJ databases">
        <title>Marinomonas 15G1-11 sp. nov, isolated from marine algae.</title>
        <authorList>
            <person name="Butt M."/>
            <person name="Choi D.G."/>
            <person name="Kim J.M."/>
            <person name="Lee J.K."/>
            <person name="Baek J.H."/>
            <person name="Jeon C.O."/>
        </authorList>
    </citation>
    <scope>NUCLEOTIDE SEQUENCE</scope>
    <source>
        <strain evidence="11">15G1-11</strain>
    </source>
</reference>
<dbReference type="InterPro" id="IPR012999">
    <property type="entry name" value="Pyr_OxRdtase_I_AS"/>
</dbReference>
<dbReference type="SUPFAM" id="SSF55424">
    <property type="entry name" value="FAD/NAD-linked reductases, dimerisation (C-terminal) domain"/>
    <property type="match status" value="1"/>
</dbReference>
<feature type="domain" description="Pyridine nucleotide-disulphide oxidoreductase dimerisation" evidence="9">
    <location>
        <begin position="340"/>
        <end position="447"/>
    </location>
</feature>
<dbReference type="InterPro" id="IPR004099">
    <property type="entry name" value="Pyr_nucl-diS_OxRdtase_dimer"/>
</dbReference>
<dbReference type="InterPro" id="IPR016156">
    <property type="entry name" value="FAD/NAD-linked_Rdtase_dimer_sf"/>
</dbReference>
<dbReference type="PANTHER" id="PTHR42737:SF2">
    <property type="entry name" value="GLUTATHIONE REDUCTASE"/>
    <property type="match status" value="1"/>
</dbReference>
<name>A0ABT4JYT2_9GAMM</name>
<feature type="domain" description="FAD/NAD(P)-binding" evidence="10">
    <location>
        <begin position="5"/>
        <end position="320"/>
    </location>
</feature>
<dbReference type="PRINTS" id="PR00411">
    <property type="entry name" value="PNDRDTASEI"/>
</dbReference>
<proteinExistence type="inferred from homology"/>
<evidence type="ECO:0000256" key="1">
    <source>
        <dbReference type="ARBA" id="ARBA00001974"/>
    </source>
</evidence>
<evidence type="ECO:0000256" key="3">
    <source>
        <dbReference type="ARBA" id="ARBA00022630"/>
    </source>
</evidence>
<evidence type="ECO:0000256" key="8">
    <source>
        <dbReference type="RuleBase" id="RU003691"/>
    </source>
</evidence>
<dbReference type="SUPFAM" id="SSF51905">
    <property type="entry name" value="FAD/NAD(P)-binding domain"/>
    <property type="match status" value="1"/>
</dbReference>
<dbReference type="EC" id="1.8.1.7" evidence="11"/>
<protein>
    <submittedName>
        <fullName evidence="11">Glutathione-disulfide reductase</fullName>
        <ecNumber evidence="11">1.8.1.7</ecNumber>
    </submittedName>
</protein>
<dbReference type="PRINTS" id="PR00368">
    <property type="entry name" value="FADPNR"/>
</dbReference>
<keyword evidence="12" id="KW-1185">Reference proteome</keyword>
<evidence type="ECO:0000259" key="10">
    <source>
        <dbReference type="Pfam" id="PF07992"/>
    </source>
</evidence>
<evidence type="ECO:0000259" key="9">
    <source>
        <dbReference type="Pfam" id="PF02852"/>
    </source>
</evidence>
<evidence type="ECO:0000256" key="4">
    <source>
        <dbReference type="ARBA" id="ARBA00022827"/>
    </source>
</evidence>
<dbReference type="Proteomes" id="UP001149719">
    <property type="component" value="Unassembled WGS sequence"/>
</dbReference>
<sequence>MSYQYDLFVIGAGSGGVRASRIAAGKGYKVAVAEASALGGTCVNIGCVPKKLFVYGSEFSHAFKDAQGYGWENVSGEFNWPTLRDNKTAEIQRLNGIYQSMLDRAGVDIINGYARFVDEHTVEVNGTQYTAEKILIAVGGKPFIPEFKGSDLVVSSNEMFFLEALPKKALVVGGGYIAVEFAGILNGLGVDTTLSYRGEQVLRGFDQDIRDFAQEEYKKAGVDVQLNTDVESIQLVDSSNPEGERLVRFKDGREEIFGLILYATGRIPYTDSLALDKAGIETEKGAIKVDSNFTTNVPSVFAIGDVINRLQLTPVAIGEAMALISYWFEGKAVTFDYDNVPTAVFSQPQIGTVGLGEEEAEKRGYDFRVYQTDFRAMKHTLSGSTERTLMKMVVDNKTDKVLGAHMVGDYAGEIIQGLGVALKAGATKADFDSTVGVHPTSAEEFVTFSEASLKKGNWAKKQGYEYQR</sequence>
<keyword evidence="7 8" id="KW-0676">Redox-active center</keyword>
<comment type="caution">
    <text evidence="11">The sequence shown here is derived from an EMBL/GenBank/DDBJ whole genome shotgun (WGS) entry which is preliminary data.</text>
</comment>
<keyword evidence="4 8" id="KW-0274">FAD</keyword>
<keyword evidence="5 8" id="KW-0560">Oxidoreductase</keyword>
<dbReference type="Gene3D" id="3.30.390.30">
    <property type="match status" value="1"/>
</dbReference>
<dbReference type="GO" id="GO:0004362">
    <property type="term" value="F:glutathione-disulfide reductase (NADPH) activity"/>
    <property type="evidence" value="ECO:0007669"/>
    <property type="project" value="UniProtKB-EC"/>
</dbReference>
<dbReference type="Pfam" id="PF07992">
    <property type="entry name" value="Pyr_redox_2"/>
    <property type="match status" value="1"/>
</dbReference>
<organism evidence="11 12">
    <name type="scientific">Marinomonas phaeophyticola</name>
    <dbReference type="NCBI Taxonomy" id="3004091"/>
    <lineage>
        <taxon>Bacteria</taxon>
        <taxon>Pseudomonadati</taxon>
        <taxon>Pseudomonadota</taxon>
        <taxon>Gammaproteobacteria</taxon>
        <taxon>Oceanospirillales</taxon>
        <taxon>Oceanospirillaceae</taxon>
        <taxon>Marinomonas</taxon>
    </lineage>
</organism>
<accession>A0ABT4JYT2</accession>